<dbReference type="InterPro" id="IPR050194">
    <property type="entry name" value="Glycosyltransferase_grp1"/>
</dbReference>
<gene>
    <name evidence="3" type="ORF">F3F73_07535</name>
</gene>
<sequence length="367" mass="41562">MKIIVTGTRGIPGIQGGVETHCEELFPRIADEKHEVIVIRRPEYKSVEYGVSKYKGVTIKDIKTLPGKHFEAITHTFIAVLYARKIHADIVHIHAIGPSLMIPIVRILGMKAVMTHHGPDYDRQKWGKLSKSVLKIGEKLGVKYANHVIVISQHIRNIVQRKCPTQKKISLIYNGVNLTCSQTDNNYLKELGVEKYSYILAVGRFVKEKGFDLLLEAYKKLYNKNIKLIIAGDADHEDQYSSTLKDIAQKQGVILTGFIQKDKLSQLYSFARLFVLPSYHEGLPISLLEAMNCCCDVLVSDIPANKEVGLNDSCYFKCGDIQDLKNCLDIKLQSPLTPHKYNMTSYNWDHIAQQTKDIYDSLSQKTI</sequence>
<feature type="domain" description="Glycosyl transferase family 1" evidence="1">
    <location>
        <begin position="193"/>
        <end position="342"/>
    </location>
</feature>
<dbReference type="SUPFAM" id="SSF53756">
    <property type="entry name" value="UDP-Glycosyltransferase/glycogen phosphorylase"/>
    <property type="match status" value="1"/>
</dbReference>
<dbReference type="Pfam" id="PF13439">
    <property type="entry name" value="Glyco_transf_4"/>
    <property type="match status" value="1"/>
</dbReference>
<dbReference type="PANTHER" id="PTHR45947:SF3">
    <property type="entry name" value="SULFOQUINOVOSYL TRANSFERASE SQD2"/>
    <property type="match status" value="1"/>
</dbReference>
<proteinExistence type="predicted"/>
<dbReference type="GeneID" id="93117320"/>
<protein>
    <submittedName>
        <fullName evidence="3">Glycosyltransferase family 4 protein</fullName>
    </submittedName>
</protein>
<dbReference type="PANTHER" id="PTHR45947">
    <property type="entry name" value="SULFOQUINOVOSYL TRANSFERASE SQD2"/>
    <property type="match status" value="1"/>
</dbReference>
<comment type="caution">
    <text evidence="3">The sequence shown here is derived from an EMBL/GenBank/DDBJ whole genome shotgun (WGS) entry which is preliminary data.</text>
</comment>
<dbReference type="AlphaFoldDB" id="A0A7J4XK13"/>
<dbReference type="Proteomes" id="UP000422221">
    <property type="component" value="Unassembled WGS sequence"/>
</dbReference>
<evidence type="ECO:0000313" key="3">
    <source>
        <dbReference type="EMBL" id="KAA3766719.1"/>
    </source>
</evidence>
<organism evidence="3 4">
    <name type="scientific">Bacteroides salyersiae</name>
    <dbReference type="NCBI Taxonomy" id="291644"/>
    <lineage>
        <taxon>Bacteria</taxon>
        <taxon>Pseudomonadati</taxon>
        <taxon>Bacteroidota</taxon>
        <taxon>Bacteroidia</taxon>
        <taxon>Bacteroidales</taxon>
        <taxon>Bacteroidaceae</taxon>
        <taxon>Bacteroides</taxon>
    </lineage>
</organism>
<feature type="domain" description="Glycosyltransferase subfamily 4-like N-terminal" evidence="2">
    <location>
        <begin position="16"/>
        <end position="178"/>
    </location>
</feature>
<dbReference type="CDD" id="cd03801">
    <property type="entry name" value="GT4_PimA-like"/>
    <property type="match status" value="1"/>
</dbReference>
<dbReference type="RefSeq" id="WP_021935973.1">
    <property type="nucleotide sequence ID" value="NZ_CAXSTI010000006.1"/>
</dbReference>
<evidence type="ECO:0000259" key="2">
    <source>
        <dbReference type="Pfam" id="PF13439"/>
    </source>
</evidence>
<evidence type="ECO:0000313" key="4">
    <source>
        <dbReference type="Proteomes" id="UP000422221"/>
    </source>
</evidence>
<evidence type="ECO:0000259" key="1">
    <source>
        <dbReference type="Pfam" id="PF00534"/>
    </source>
</evidence>
<dbReference type="EMBL" id="VWMK01000006">
    <property type="protein sequence ID" value="KAA3766719.1"/>
    <property type="molecule type" value="Genomic_DNA"/>
</dbReference>
<dbReference type="InterPro" id="IPR001296">
    <property type="entry name" value="Glyco_trans_1"/>
</dbReference>
<dbReference type="InterPro" id="IPR028098">
    <property type="entry name" value="Glyco_trans_4-like_N"/>
</dbReference>
<dbReference type="GO" id="GO:0016757">
    <property type="term" value="F:glycosyltransferase activity"/>
    <property type="evidence" value="ECO:0007669"/>
    <property type="project" value="InterPro"/>
</dbReference>
<dbReference type="Gene3D" id="3.40.50.2000">
    <property type="entry name" value="Glycogen Phosphorylase B"/>
    <property type="match status" value="2"/>
</dbReference>
<reference evidence="3 4" key="1">
    <citation type="journal article" date="2019" name="Nat. Med.">
        <title>A library of human gut bacterial isolates paired with longitudinal multiomics data enables mechanistic microbiome research.</title>
        <authorList>
            <person name="Poyet M."/>
            <person name="Groussin M."/>
            <person name="Gibbons S.M."/>
            <person name="Avila-Pacheco J."/>
            <person name="Jiang X."/>
            <person name="Kearney S.M."/>
            <person name="Perrotta A.R."/>
            <person name="Berdy B."/>
            <person name="Zhao S."/>
            <person name="Lieberman T.D."/>
            <person name="Swanson P.K."/>
            <person name="Smith M."/>
            <person name="Roesemann S."/>
            <person name="Alexander J.E."/>
            <person name="Rich S.A."/>
            <person name="Livny J."/>
            <person name="Vlamakis H."/>
            <person name="Clish C."/>
            <person name="Bullock K."/>
            <person name="Deik A."/>
            <person name="Scott J."/>
            <person name="Pierce K.A."/>
            <person name="Xavier R.J."/>
            <person name="Alm E.J."/>
        </authorList>
    </citation>
    <scope>NUCLEOTIDE SEQUENCE [LARGE SCALE GENOMIC DNA]</scope>
    <source>
        <strain evidence="3 4">BIOML-A10</strain>
    </source>
</reference>
<dbReference type="Pfam" id="PF00534">
    <property type="entry name" value="Glycos_transf_1"/>
    <property type="match status" value="1"/>
</dbReference>
<accession>A0A7J4XK13</accession>
<keyword evidence="3" id="KW-0808">Transferase</keyword>
<name>A0A7J4XK13_9BACE</name>